<dbReference type="InterPro" id="IPR056633">
    <property type="entry name" value="DUF7731"/>
</dbReference>
<gene>
    <name evidence="2" type="ORF">TIFTF001_000074</name>
</gene>
<dbReference type="AlphaFoldDB" id="A0AA87Z377"/>
<dbReference type="Proteomes" id="UP001187192">
    <property type="component" value="Unassembled WGS sequence"/>
</dbReference>
<dbReference type="Pfam" id="PF24865">
    <property type="entry name" value="DUF7731"/>
    <property type="match status" value="1"/>
</dbReference>
<comment type="caution">
    <text evidence="2">The sequence shown here is derived from an EMBL/GenBank/DDBJ whole genome shotgun (WGS) entry which is preliminary data.</text>
</comment>
<reference evidence="2" key="1">
    <citation type="submission" date="2023-07" db="EMBL/GenBank/DDBJ databases">
        <title>draft genome sequence of fig (Ficus carica).</title>
        <authorList>
            <person name="Takahashi T."/>
            <person name="Nishimura K."/>
        </authorList>
    </citation>
    <scope>NUCLEOTIDE SEQUENCE</scope>
</reference>
<organism evidence="2 3">
    <name type="scientific">Ficus carica</name>
    <name type="common">Common fig</name>
    <dbReference type="NCBI Taxonomy" id="3494"/>
    <lineage>
        <taxon>Eukaryota</taxon>
        <taxon>Viridiplantae</taxon>
        <taxon>Streptophyta</taxon>
        <taxon>Embryophyta</taxon>
        <taxon>Tracheophyta</taxon>
        <taxon>Spermatophyta</taxon>
        <taxon>Magnoliopsida</taxon>
        <taxon>eudicotyledons</taxon>
        <taxon>Gunneridae</taxon>
        <taxon>Pentapetalae</taxon>
        <taxon>rosids</taxon>
        <taxon>fabids</taxon>
        <taxon>Rosales</taxon>
        <taxon>Moraceae</taxon>
        <taxon>Ficeae</taxon>
        <taxon>Ficus</taxon>
    </lineage>
</organism>
<name>A0AA87Z377_FICCA</name>
<accession>A0AA87Z377</accession>
<sequence length="106" mass="11608">MGILTPKGNLSVSQQNLVQYCAPGNCSDQIRFTVLNCILLVHDKFVFANNATIQYVNDTITTRCAKQDQDLIIASGPPKNSGIKVNQKTYVSVVSALLVFLAIFNM</sequence>
<evidence type="ECO:0000259" key="1">
    <source>
        <dbReference type="Pfam" id="PF24865"/>
    </source>
</evidence>
<feature type="domain" description="DUF7731" evidence="1">
    <location>
        <begin position="4"/>
        <end position="69"/>
    </location>
</feature>
<dbReference type="PANTHER" id="PTHR34366">
    <property type="entry name" value="OS07G0289901 PROTEIN-RELATED"/>
    <property type="match status" value="1"/>
</dbReference>
<dbReference type="PANTHER" id="PTHR34366:SF7">
    <property type="entry name" value="TRANSMEMBRANE PROTEIN"/>
    <property type="match status" value="1"/>
</dbReference>
<protein>
    <recommendedName>
        <fullName evidence="1">DUF7731 domain-containing protein</fullName>
    </recommendedName>
</protein>
<keyword evidence="3" id="KW-1185">Reference proteome</keyword>
<proteinExistence type="predicted"/>
<evidence type="ECO:0000313" key="3">
    <source>
        <dbReference type="Proteomes" id="UP001187192"/>
    </source>
</evidence>
<evidence type="ECO:0000313" key="2">
    <source>
        <dbReference type="EMBL" id="GMN23310.1"/>
    </source>
</evidence>
<dbReference type="EMBL" id="BTGU01000001">
    <property type="protein sequence ID" value="GMN23310.1"/>
    <property type="molecule type" value="Genomic_DNA"/>
</dbReference>